<reference evidence="1 2" key="1">
    <citation type="submission" date="2024-09" db="EMBL/GenBank/DDBJ databases">
        <authorList>
            <person name="Sun Q."/>
            <person name="Mori K."/>
        </authorList>
    </citation>
    <scope>NUCLEOTIDE SEQUENCE [LARGE SCALE GENOMIC DNA]</scope>
    <source>
        <strain evidence="1 2">JCM 11201</strain>
    </source>
</reference>
<keyword evidence="2" id="KW-1185">Reference proteome</keyword>
<dbReference type="EMBL" id="JBHMAF010000017">
    <property type="protein sequence ID" value="MFB9757719.1"/>
    <property type="molecule type" value="Genomic_DNA"/>
</dbReference>
<proteinExistence type="predicted"/>
<dbReference type="Proteomes" id="UP001589609">
    <property type="component" value="Unassembled WGS sequence"/>
</dbReference>
<organism evidence="1 2">
    <name type="scientific">Ectobacillus funiculus</name>
    <dbReference type="NCBI Taxonomy" id="137993"/>
    <lineage>
        <taxon>Bacteria</taxon>
        <taxon>Bacillati</taxon>
        <taxon>Bacillota</taxon>
        <taxon>Bacilli</taxon>
        <taxon>Bacillales</taxon>
        <taxon>Bacillaceae</taxon>
        <taxon>Ectobacillus</taxon>
    </lineage>
</organism>
<sequence>MDDIYECIKEIKERLEEKLRHPYVMRHIDLPFVDEDKLLLLYSLLQSANLHIDEIQHYALTIMLVQIALDTHENVSNNTGSEDSHTKRQITALAGDYYSGLYYYLLAERHNIALIRTLAEGIEEVNEEKIVLYQEEKKMVAAVVESVAIIESALLQKACDHFNVPLWKPFVAAAAALKRMEREYVMHQQGKETPVRSIFLRMLPSEELNEAYESCIKNAKTELHKLAEGHEKLIGTMKMLNI</sequence>
<dbReference type="Pfam" id="PF07307">
    <property type="entry name" value="HEPPP_synt_1"/>
    <property type="match status" value="1"/>
</dbReference>
<dbReference type="RefSeq" id="WP_379947997.1">
    <property type="nucleotide sequence ID" value="NZ_JBHMAF010000017.1"/>
</dbReference>
<accession>A0ABV5WAV5</accession>
<evidence type="ECO:0000313" key="2">
    <source>
        <dbReference type="Proteomes" id="UP001589609"/>
    </source>
</evidence>
<comment type="caution">
    <text evidence="1">The sequence shown here is derived from an EMBL/GenBank/DDBJ whole genome shotgun (WGS) entry which is preliminary data.</text>
</comment>
<protein>
    <submittedName>
        <fullName evidence="1">Heptaprenyl diphosphate synthase component 1</fullName>
    </submittedName>
</protein>
<gene>
    <name evidence="1" type="ORF">ACFFMS_04075</name>
</gene>
<name>A0ABV5WAV5_9BACI</name>
<dbReference type="InterPro" id="IPR009920">
    <property type="entry name" value="HEPPP_synth_su1"/>
</dbReference>
<dbReference type="Gene3D" id="1.20.120.1450">
    <property type="match status" value="1"/>
</dbReference>
<evidence type="ECO:0000313" key="1">
    <source>
        <dbReference type="EMBL" id="MFB9757719.1"/>
    </source>
</evidence>